<protein>
    <submittedName>
        <fullName evidence="2">Cna B-type domain protein</fullName>
    </submittedName>
</protein>
<sequence>MRNLKAILIVLLCLCGIHVQAQQLEIKGLVTSSEDKQPLIGATVAVKGVPGRGVVTDMDGRYTLKIEPSDKILVISYIGMKSSEVKVPKNGVLNVVLQPESLNLDEVVVTGYGNFSKSSFTGSANTLRADMLKNVPVLSVEQKLQGMTTGVNIT</sequence>
<dbReference type="SUPFAM" id="SSF49464">
    <property type="entry name" value="Carboxypeptidase regulatory domain-like"/>
    <property type="match status" value="1"/>
</dbReference>
<feature type="non-terminal residue" evidence="2">
    <location>
        <position position="154"/>
    </location>
</feature>
<evidence type="ECO:0000256" key="1">
    <source>
        <dbReference type="SAM" id="SignalP"/>
    </source>
</evidence>
<keyword evidence="1" id="KW-0732">Signal</keyword>
<organism evidence="2 3">
    <name type="scientific">Bacteroides fragilis str. 3988T(B)14</name>
    <dbReference type="NCBI Taxonomy" id="1339315"/>
    <lineage>
        <taxon>Bacteria</taxon>
        <taxon>Pseudomonadati</taxon>
        <taxon>Bacteroidota</taxon>
        <taxon>Bacteroidia</taxon>
        <taxon>Bacteroidales</taxon>
        <taxon>Bacteroidaceae</taxon>
        <taxon>Bacteroides</taxon>
    </lineage>
</organism>
<dbReference type="Proteomes" id="UP000020529">
    <property type="component" value="Unassembled WGS sequence"/>
</dbReference>
<evidence type="ECO:0000313" key="2">
    <source>
        <dbReference type="EMBL" id="EXY72597.1"/>
    </source>
</evidence>
<name>A0A015SQT4_BACFG</name>
<evidence type="ECO:0000313" key="3">
    <source>
        <dbReference type="Proteomes" id="UP000020529"/>
    </source>
</evidence>
<accession>A0A015SQT4</accession>
<gene>
    <name evidence="2" type="ORF">M124_3658</name>
</gene>
<dbReference type="AlphaFoldDB" id="A0A015SQT4"/>
<reference evidence="2 3" key="1">
    <citation type="submission" date="2014-02" db="EMBL/GenBank/DDBJ databases">
        <authorList>
            <person name="Sears C."/>
            <person name="Carroll K."/>
            <person name="Sack B.R."/>
            <person name="Qadri F."/>
            <person name="Myers L.L."/>
            <person name="Chung G.-T."/>
            <person name="Escheverria P."/>
            <person name="Fraser C.M."/>
            <person name="Sadzewicz L."/>
            <person name="Shefchek K.A."/>
            <person name="Tallon L."/>
            <person name="Das S.P."/>
            <person name="Daugherty S."/>
            <person name="Mongodin E.F."/>
        </authorList>
    </citation>
    <scope>NUCLEOTIDE SEQUENCE [LARGE SCALE GENOMIC DNA]</scope>
    <source>
        <strain evidence="3">3988T(B)14</strain>
    </source>
</reference>
<comment type="caution">
    <text evidence="2">The sequence shown here is derived from an EMBL/GenBank/DDBJ whole genome shotgun (WGS) entry which is preliminary data.</text>
</comment>
<dbReference type="FunFam" id="2.60.40.1120:FF:000003">
    <property type="entry name" value="Outer membrane protein Omp121"/>
    <property type="match status" value="1"/>
</dbReference>
<dbReference type="SUPFAM" id="SSF56935">
    <property type="entry name" value="Porins"/>
    <property type="match status" value="1"/>
</dbReference>
<feature type="chain" id="PRO_5001476604" evidence="1">
    <location>
        <begin position="22"/>
        <end position="154"/>
    </location>
</feature>
<dbReference type="RefSeq" id="WP_032588696.1">
    <property type="nucleotide sequence ID" value="NZ_JGCY01000399.1"/>
</dbReference>
<dbReference type="InterPro" id="IPR008969">
    <property type="entry name" value="CarboxyPept-like_regulatory"/>
</dbReference>
<dbReference type="Pfam" id="PF13715">
    <property type="entry name" value="CarbopepD_reg_2"/>
    <property type="match status" value="1"/>
</dbReference>
<dbReference type="Gene3D" id="2.60.40.1120">
    <property type="entry name" value="Carboxypeptidase-like, regulatory domain"/>
    <property type="match status" value="1"/>
</dbReference>
<feature type="signal peptide" evidence="1">
    <location>
        <begin position="1"/>
        <end position="21"/>
    </location>
</feature>
<proteinExistence type="predicted"/>
<dbReference type="EMBL" id="JGCY01000399">
    <property type="protein sequence ID" value="EXY72597.1"/>
    <property type="molecule type" value="Genomic_DNA"/>
</dbReference>